<evidence type="ECO:0008006" key="4">
    <source>
        <dbReference type="Google" id="ProtNLM"/>
    </source>
</evidence>
<dbReference type="OrthoDB" id="2530523at2759"/>
<feature type="compositionally biased region" description="Low complexity" evidence="1">
    <location>
        <begin position="44"/>
        <end position="62"/>
    </location>
</feature>
<proteinExistence type="predicted"/>
<feature type="compositionally biased region" description="Low complexity" evidence="1">
    <location>
        <begin position="117"/>
        <end position="136"/>
    </location>
</feature>
<dbReference type="HOGENOM" id="CLU_054781_1_0_1"/>
<feature type="compositionally biased region" description="Polar residues" evidence="1">
    <location>
        <begin position="177"/>
        <end position="198"/>
    </location>
</feature>
<accession>C5P201</accession>
<reference evidence="2 3" key="1">
    <citation type="journal article" date="2009" name="Genome Res.">
        <title>Comparative genomic analyses of the human fungal pathogens Coccidioides and their relatives.</title>
        <authorList>
            <person name="Sharpton T.J."/>
            <person name="Stajich J.E."/>
            <person name="Rounsley S.D."/>
            <person name="Gardner M.J."/>
            <person name="Wortman J.R."/>
            <person name="Jordar V.S."/>
            <person name="Maiti R."/>
            <person name="Kodira C.D."/>
            <person name="Neafsey D.E."/>
            <person name="Zeng Q."/>
            <person name="Hung C.-Y."/>
            <person name="McMahan C."/>
            <person name="Muszewska A."/>
            <person name="Grynberg M."/>
            <person name="Mandel M.A."/>
            <person name="Kellner E.M."/>
            <person name="Barker B.M."/>
            <person name="Galgiani J.N."/>
            <person name="Orbach M.J."/>
            <person name="Kirkland T.N."/>
            <person name="Cole G.T."/>
            <person name="Henn M.R."/>
            <person name="Birren B.W."/>
            <person name="Taylor J.W."/>
        </authorList>
    </citation>
    <scope>NUCLEOTIDE SEQUENCE [LARGE SCALE GENOMIC DNA]</scope>
    <source>
        <strain evidence="3">C735</strain>
    </source>
</reference>
<evidence type="ECO:0000313" key="3">
    <source>
        <dbReference type="Proteomes" id="UP000009084"/>
    </source>
</evidence>
<dbReference type="AlphaFoldDB" id="C5P201"/>
<evidence type="ECO:0000313" key="2">
    <source>
        <dbReference type="EMBL" id="EER28904.1"/>
    </source>
</evidence>
<feature type="compositionally biased region" description="Low complexity" evidence="1">
    <location>
        <begin position="231"/>
        <end position="261"/>
    </location>
</feature>
<evidence type="ECO:0000256" key="1">
    <source>
        <dbReference type="SAM" id="MobiDB-lite"/>
    </source>
</evidence>
<sequence length="441" mass="47390">MNQPPIPYPQPFPQQLPAASNPPGYHPIHLQHQHQHHQQHQHQQHQQPQQHQQHQQHQQPQHIAPQPVQSMSFYPNPNLYAQETLPPQIHQQHQPQQQHQHQHQHQHQQPPQPQPQQPQQQQHPFPHVVGAVPPHAGVGGAMMMSPAPLPHHASANLPHHPGFSQPAFSHPGVPTVLGQTSLPQTPHSTNALNNGTASFVQPPAMTTASASRPVFTTPTRPAHLAGQMQAQTPTPSHLQSSPSPHPPQQTQAAQAAQAAMAAREKARVTTLLDINSALLQEVVNLQSAGKTGGSNQPANPSTQEQSGAHSPADPAVAQSQNSGPQAAKPGGKSTQEYVDCMRRLQANLAYLATIADRAKKSGVAAPLAPAIMTPPPSMPGLNAIYAQLNELFPEAAKATAQVPPQPRQMQVQNVPHLMPQATQPMHGPEGMAPGGMGVMTG</sequence>
<gene>
    <name evidence="2" type="ORF">CPC735_036100</name>
</gene>
<protein>
    <recommendedName>
        <fullName evidence="4">Glutamine repeat protein-1</fullName>
    </recommendedName>
</protein>
<dbReference type="EMBL" id="ACFW01000012">
    <property type="protein sequence ID" value="EER28904.1"/>
    <property type="molecule type" value="Genomic_DNA"/>
</dbReference>
<feature type="region of interest" description="Disordered" evidence="1">
    <location>
        <begin position="288"/>
        <end position="334"/>
    </location>
</feature>
<dbReference type="KEGG" id="cpw:9696544"/>
<feature type="compositionally biased region" description="Pro residues" evidence="1">
    <location>
        <begin position="1"/>
        <end position="14"/>
    </location>
</feature>
<feature type="region of interest" description="Disordered" evidence="1">
    <location>
        <begin position="224"/>
        <end position="261"/>
    </location>
</feature>
<organism evidence="2 3">
    <name type="scientific">Coccidioides posadasii (strain C735)</name>
    <name type="common">Valley fever fungus</name>
    <dbReference type="NCBI Taxonomy" id="222929"/>
    <lineage>
        <taxon>Eukaryota</taxon>
        <taxon>Fungi</taxon>
        <taxon>Dikarya</taxon>
        <taxon>Ascomycota</taxon>
        <taxon>Pezizomycotina</taxon>
        <taxon>Eurotiomycetes</taxon>
        <taxon>Eurotiomycetidae</taxon>
        <taxon>Onygenales</taxon>
        <taxon>Onygenaceae</taxon>
        <taxon>Coccidioides</taxon>
    </lineage>
</organism>
<dbReference type="Proteomes" id="UP000009084">
    <property type="component" value="Unassembled WGS sequence"/>
</dbReference>
<feature type="region of interest" description="Disordered" evidence="1">
    <location>
        <begin position="1"/>
        <end position="198"/>
    </location>
</feature>
<comment type="caution">
    <text evidence="2">The sequence shown here is derived from an EMBL/GenBank/DDBJ whole genome shotgun (WGS) entry which is preliminary data.</text>
</comment>
<feature type="compositionally biased region" description="Polar residues" evidence="1">
    <location>
        <begin position="67"/>
        <end position="81"/>
    </location>
</feature>
<dbReference type="VEuPathDB" id="FungiDB:CPC735_036100"/>
<name>C5P201_COCP7</name>
<feature type="compositionally biased region" description="Low complexity" evidence="1">
    <location>
        <begin position="86"/>
        <end position="99"/>
    </location>
</feature>
<feature type="compositionally biased region" description="Polar residues" evidence="1">
    <location>
        <begin position="288"/>
        <end position="308"/>
    </location>
</feature>
<feature type="compositionally biased region" description="Basic residues" evidence="1">
    <location>
        <begin position="29"/>
        <end position="43"/>
    </location>
</feature>